<reference evidence="16" key="2">
    <citation type="journal article" date="2021" name="PeerJ">
        <title>Extensive microbial diversity within the chicken gut microbiome revealed by metagenomics and culture.</title>
        <authorList>
            <person name="Gilroy R."/>
            <person name="Ravi A."/>
            <person name="Getino M."/>
            <person name="Pursley I."/>
            <person name="Horton D.L."/>
            <person name="Alikhan N.F."/>
            <person name="Baker D."/>
            <person name="Gharbi K."/>
            <person name="Hall N."/>
            <person name="Watson M."/>
            <person name="Adriaenssens E.M."/>
            <person name="Foster-Nyarko E."/>
            <person name="Jarju S."/>
            <person name="Secka A."/>
            <person name="Antonio M."/>
            <person name="Oren A."/>
            <person name="Chaudhuri R.R."/>
            <person name="La Ragione R."/>
            <person name="Hildebrand F."/>
            <person name="Pallen M.J."/>
        </authorList>
    </citation>
    <scope>NUCLEOTIDE SEQUENCE</scope>
    <source>
        <strain evidence="16">ChiHjej9B8-7071</strain>
    </source>
</reference>
<comment type="cofactor">
    <cofactor evidence="1 12 14">
        <name>FMN</name>
        <dbReference type="ChEBI" id="CHEBI:58210"/>
    </cofactor>
</comment>
<feature type="binding site" evidence="14">
    <location>
        <position position="64"/>
    </location>
    <ligand>
        <name>FMN</name>
        <dbReference type="ChEBI" id="CHEBI:58210"/>
    </ligand>
</feature>
<evidence type="ECO:0000256" key="3">
    <source>
        <dbReference type="ARBA" id="ARBA00022555"/>
    </source>
</evidence>
<evidence type="ECO:0000256" key="9">
    <source>
        <dbReference type="ARBA" id="ARBA00023002"/>
    </source>
</evidence>
<dbReference type="InterPro" id="IPR001269">
    <property type="entry name" value="DUS_fam"/>
</dbReference>
<dbReference type="InterPro" id="IPR013785">
    <property type="entry name" value="Aldolase_TIM"/>
</dbReference>
<keyword evidence="5 12" id="KW-0288">FMN</keyword>
<dbReference type="InterPro" id="IPR024036">
    <property type="entry name" value="tRNA-dHydroUridine_Synthase_C"/>
</dbReference>
<feature type="binding site" evidence="14">
    <location>
        <begin position="219"/>
        <end position="220"/>
    </location>
    <ligand>
        <name>FMN</name>
        <dbReference type="ChEBI" id="CHEBI:58210"/>
    </ligand>
</feature>
<feature type="binding site" evidence="14">
    <location>
        <begin position="11"/>
        <end position="13"/>
    </location>
    <ligand>
        <name>FMN</name>
        <dbReference type="ChEBI" id="CHEBI:58210"/>
    </ligand>
</feature>
<keyword evidence="14" id="KW-0547">Nucleotide-binding</keyword>
<dbReference type="EC" id="1.3.1.-" evidence="12"/>
<dbReference type="InterPro" id="IPR004652">
    <property type="entry name" value="DusB-like"/>
</dbReference>
<dbReference type="InterPro" id="IPR035587">
    <property type="entry name" value="DUS-like_FMN-bd"/>
</dbReference>
<keyword evidence="3" id="KW-0820">tRNA-binding</keyword>
<evidence type="ECO:0000256" key="11">
    <source>
        <dbReference type="ARBA" id="ARBA00048802"/>
    </source>
</evidence>
<keyword evidence="4 12" id="KW-0285">Flavoprotein</keyword>
<comment type="similarity">
    <text evidence="12">Belongs to the dus family.</text>
</comment>
<dbReference type="GO" id="GO:0050660">
    <property type="term" value="F:flavin adenine dinucleotide binding"/>
    <property type="evidence" value="ECO:0007669"/>
    <property type="project" value="InterPro"/>
</dbReference>
<protein>
    <recommendedName>
        <fullName evidence="12">tRNA-dihydrouridine synthase</fullName>
        <ecNumber evidence="12">1.3.1.-</ecNumber>
    </recommendedName>
</protein>
<dbReference type="InterPro" id="IPR018517">
    <property type="entry name" value="tRNA_hU_synthase_CS"/>
</dbReference>
<dbReference type="PIRSF" id="PIRSF006621">
    <property type="entry name" value="Dus"/>
    <property type="match status" value="1"/>
</dbReference>
<dbReference type="Proteomes" id="UP000824258">
    <property type="component" value="Unassembled WGS sequence"/>
</dbReference>
<comment type="caution">
    <text evidence="16">The sequence shown here is derived from an EMBL/GenBank/DDBJ whole genome shotgun (WGS) entry which is preliminary data.</text>
</comment>
<evidence type="ECO:0000313" key="17">
    <source>
        <dbReference type="Proteomes" id="UP000824258"/>
    </source>
</evidence>
<feature type="binding site" evidence="14">
    <location>
        <position position="164"/>
    </location>
    <ligand>
        <name>FMN</name>
        <dbReference type="ChEBI" id="CHEBI:58210"/>
    </ligand>
</feature>
<comment type="catalytic activity">
    <reaction evidence="11">
        <text>a 5,6-dihydrouridine in tRNA + NAD(+) = a uridine in tRNA + NADH + H(+)</text>
        <dbReference type="Rhea" id="RHEA:54452"/>
        <dbReference type="Rhea" id="RHEA-COMP:13339"/>
        <dbReference type="Rhea" id="RHEA-COMP:13887"/>
        <dbReference type="ChEBI" id="CHEBI:15378"/>
        <dbReference type="ChEBI" id="CHEBI:57540"/>
        <dbReference type="ChEBI" id="CHEBI:57945"/>
        <dbReference type="ChEBI" id="CHEBI:65315"/>
        <dbReference type="ChEBI" id="CHEBI:74443"/>
    </reaction>
</comment>
<proteinExistence type="inferred from homology"/>
<dbReference type="PANTHER" id="PTHR45846:SF1">
    <property type="entry name" value="TRNA-DIHYDROURIDINE(47) SYNTHASE [NAD(P)(+)]-LIKE"/>
    <property type="match status" value="1"/>
</dbReference>
<dbReference type="Gene3D" id="1.10.1200.80">
    <property type="entry name" value="Putative flavin oxidoreducatase, domain 2"/>
    <property type="match status" value="1"/>
</dbReference>
<feature type="active site" description="Proton donor" evidence="13">
    <location>
        <position position="95"/>
    </location>
</feature>
<dbReference type="GO" id="GO:0000049">
    <property type="term" value="F:tRNA binding"/>
    <property type="evidence" value="ECO:0007669"/>
    <property type="project" value="UniProtKB-KW"/>
</dbReference>
<evidence type="ECO:0000259" key="15">
    <source>
        <dbReference type="Pfam" id="PF01207"/>
    </source>
</evidence>
<accession>A0A9D1A9A0</accession>
<feature type="domain" description="DUS-like FMN-binding" evidence="15">
    <location>
        <begin position="9"/>
        <end position="303"/>
    </location>
</feature>
<dbReference type="Gene3D" id="3.20.20.70">
    <property type="entry name" value="Aldolase class I"/>
    <property type="match status" value="1"/>
</dbReference>
<evidence type="ECO:0000256" key="6">
    <source>
        <dbReference type="ARBA" id="ARBA00022694"/>
    </source>
</evidence>
<evidence type="ECO:0000256" key="2">
    <source>
        <dbReference type="ARBA" id="ARBA00002790"/>
    </source>
</evidence>
<evidence type="ECO:0000256" key="4">
    <source>
        <dbReference type="ARBA" id="ARBA00022630"/>
    </source>
</evidence>
<keyword evidence="7" id="KW-0521">NADP</keyword>
<evidence type="ECO:0000256" key="13">
    <source>
        <dbReference type="PIRSR" id="PIRSR006621-1"/>
    </source>
</evidence>
<dbReference type="CDD" id="cd02801">
    <property type="entry name" value="DUS_like_FMN"/>
    <property type="match status" value="1"/>
</dbReference>
<name>A0A9D1A9A0_9FIRM</name>
<dbReference type="PANTHER" id="PTHR45846">
    <property type="entry name" value="TRNA-DIHYDROURIDINE(47) SYNTHASE [NAD(P)(+)]-LIKE"/>
    <property type="match status" value="1"/>
</dbReference>
<evidence type="ECO:0000256" key="5">
    <source>
        <dbReference type="ARBA" id="ARBA00022643"/>
    </source>
</evidence>
<feature type="binding site" evidence="14">
    <location>
        <position position="134"/>
    </location>
    <ligand>
        <name>FMN</name>
        <dbReference type="ChEBI" id="CHEBI:58210"/>
    </ligand>
</feature>
<keyword evidence="9 12" id="KW-0560">Oxidoreductase</keyword>
<sequence length="316" mass="33771">MRVPGNTVLAPMAGVTDLAFRTVCAELGAAVTVTEMVSSRALVYQDKKSIGLLKKTPLGICGAQIFGNDPGMMAEAAVLALGHSGCDFIDINMGCPMPKIVNNGDGSALMKNPALAGQIVRAVVDAVDVPVTVKTRIGWDRGSINVVELAKILEDSGAAAIAVHGRTRSMLYSGVADWDTIRAVKEAVSIPVVANGDIFDGAAAVRCRKRTGADLFMVGRAAFGDPWIFQRTEAALNGLEEPARPPLRERVELAVRQFDLARADKGEHIACLEARKHFAWYLKGVAHSGYYKAQISEISTMEDIARIAAGIIRDLR</sequence>
<evidence type="ECO:0000256" key="7">
    <source>
        <dbReference type="ARBA" id="ARBA00022857"/>
    </source>
</evidence>
<comment type="catalytic activity">
    <reaction evidence="10">
        <text>a 5,6-dihydrouridine in tRNA + NADP(+) = a uridine in tRNA + NADPH + H(+)</text>
        <dbReference type="Rhea" id="RHEA:23624"/>
        <dbReference type="Rhea" id="RHEA-COMP:13339"/>
        <dbReference type="Rhea" id="RHEA-COMP:13887"/>
        <dbReference type="ChEBI" id="CHEBI:15378"/>
        <dbReference type="ChEBI" id="CHEBI:57783"/>
        <dbReference type="ChEBI" id="CHEBI:58349"/>
        <dbReference type="ChEBI" id="CHEBI:65315"/>
        <dbReference type="ChEBI" id="CHEBI:74443"/>
    </reaction>
</comment>
<dbReference type="PROSITE" id="PS01136">
    <property type="entry name" value="UPF0034"/>
    <property type="match status" value="1"/>
</dbReference>
<dbReference type="AlphaFoldDB" id="A0A9D1A9A0"/>
<evidence type="ECO:0000256" key="12">
    <source>
        <dbReference type="PIRNR" id="PIRNR006621"/>
    </source>
</evidence>
<keyword evidence="8" id="KW-0694">RNA-binding</keyword>
<gene>
    <name evidence="16" type="primary">dusB</name>
    <name evidence="16" type="ORF">IAA70_07265</name>
</gene>
<evidence type="ECO:0000256" key="10">
    <source>
        <dbReference type="ARBA" id="ARBA00048205"/>
    </source>
</evidence>
<comment type="function">
    <text evidence="2 12">Catalyzes the synthesis of 5,6-dihydrouridine (D), a modified base found in the D-loop of most tRNAs, via the reduction of the C5-C6 double bond in target uridines.</text>
</comment>
<dbReference type="Pfam" id="PF01207">
    <property type="entry name" value="Dus"/>
    <property type="match status" value="1"/>
</dbReference>
<reference evidence="16" key="1">
    <citation type="submission" date="2020-10" db="EMBL/GenBank/DDBJ databases">
        <authorList>
            <person name="Gilroy R."/>
        </authorList>
    </citation>
    <scope>NUCLEOTIDE SEQUENCE</scope>
    <source>
        <strain evidence="16">ChiHjej9B8-7071</strain>
    </source>
</reference>
<evidence type="ECO:0000256" key="1">
    <source>
        <dbReference type="ARBA" id="ARBA00001917"/>
    </source>
</evidence>
<dbReference type="NCBIfam" id="TIGR00737">
    <property type="entry name" value="nifR3_yhdG"/>
    <property type="match status" value="1"/>
</dbReference>
<evidence type="ECO:0000313" key="16">
    <source>
        <dbReference type="EMBL" id="HIR10187.1"/>
    </source>
</evidence>
<evidence type="ECO:0000256" key="8">
    <source>
        <dbReference type="ARBA" id="ARBA00022884"/>
    </source>
</evidence>
<keyword evidence="6 12" id="KW-0819">tRNA processing</keyword>
<dbReference type="GO" id="GO:0017150">
    <property type="term" value="F:tRNA dihydrouridine synthase activity"/>
    <property type="evidence" value="ECO:0007669"/>
    <property type="project" value="InterPro"/>
</dbReference>
<dbReference type="SUPFAM" id="SSF51395">
    <property type="entry name" value="FMN-linked oxidoreductases"/>
    <property type="match status" value="1"/>
</dbReference>
<evidence type="ECO:0000256" key="14">
    <source>
        <dbReference type="PIRSR" id="PIRSR006621-2"/>
    </source>
</evidence>
<organism evidence="16 17">
    <name type="scientific">Candidatus Avoscillospira stercoripullorum</name>
    <dbReference type="NCBI Taxonomy" id="2840709"/>
    <lineage>
        <taxon>Bacteria</taxon>
        <taxon>Bacillati</taxon>
        <taxon>Bacillota</taxon>
        <taxon>Clostridia</taxon>
        <taxon>Eubacteriales</taxon>
        <taxon>Oscillospiraceae</taxon>
        <taxon>Oscillospiraceae incertae sedis</taxon>
        <taxon>Candidatus Avoscillospira</taxon>
    </lineage>
</organism>
<dbReference type="EMBL" id="DVGD01000236">
    <property type="protein sequence ID" value="HIR10187.1"/>
    <property type="molecule type" value="Genomic_DNA"/>
</dbReference>